<dbReference type="Proteomes" id="UP001359559">
    <property type="component" value="Unassembled WGS sequence"/>
</dbReference>
<evidence type="ECO:0000313" key="2">
    <source>
        <dbReference type="Proteomes" id="UP001359559"/>
    </source>
</evidence>
<evidence type="ECO:0000313" key="1">
    <source>
        <dbReference type="EMBL" id="KAK7263557.1"/>
    </source>
</evidence>
<gene>
    <name evidence="1" type="ORF">RJT34_31149</name>
</gene>
<keyword evidence="2" id="KW-1185">Reference proteome</keyword>
<protein>
    <submittedName>
        <fullName evidence="1">Uncharacterized protein</fullName>
    </submittedName>
</protein>
<dbReference type="EMBL" id="JAYKXN010000008">
    <property type="protein sequence ID" value="KAK7263557.1"/>
    <property type="molecule type" value="Genomic_DNA"/>
</dbReference>
<accession>A0AAN9I2N1</accession>
<dbReference type="AlphaFoldDB" id="A0AAN9I2N1"/>
<sequence>MTSYSLESFNNSPTNLFLNNLSSKRFEERGALLKGKEPHGDSRIKSMGGNSYNLFRIVLINLFINANEEEVEEEDECSEFGKCDEAHRNAVEGRLGLQIYC</sequence>
<comment type="caution">
    <text evidence="1">The sequence shown here is derived from an EMBL/GenBank/DDBJ whole genome shotgun (WGS) entry which is preliminary data.</text>
</comment>
<organism evidence="1 2">
    <name type="scientific">Clitoria ternatea</name>
    <name type="common">Butterfly pea</name>
    <dbReference type="NCBI Taxonomy" id="43366"/>
    <lineage>
        <taxon>Eukaryota</taxon>
        <taxon>Viridiplantae</taxon>
        <taxon>Streptophyta</taxon>
        <taxon>Embryophyta</taxon>
        <taxon>Tracheophyta</taxon>
        <taxon>Spermatophyta</taxon>
        <taxon>Magnoliopsida</taxon>
        <taxon>eudicotyledons</taxon>
        <taxon>Gunneridae</taxon>
        <taxon>Pentapetalae</taxon>
        <taxon>rosids</taxon>
        <taxon>fabids</taxon>
        <taxon>Fabales</taxon>
        <taxon>Fabaceae</taxon>
        <taxon>Papilionoideae</taxon>
        <taxon>50 kb inversion clade</taxon>
        <taxon>NPAAA clade</taxon>
        <taxon>indigoferoid/millettioid clade</taxon>
        <taxon>Phaseoleae</taxon>
        <taxon>Clitoria</taxon>
    </lineage>
</organism>
<reference evidence="1 2" key="1">
    <citation type="submission" date="2024-01" db="EMBL/GenBank/DDBJ databases">
        <title>The genomes of 5 underutilized Papilionoideae crops provide insights into root nodulation and disease resistance.</title>
        <authorList>
            <person name="Yuan L."/>
        </authorList>
    </citation>
    <scope>NUCLEOTIDE SEQUENCE [LARGE SCALE GENOMIC DNA]</scope>
    <source>
        <strain evidence="1">LY-2023</strain>
        <tissue evidence="1">Leaf</tissue>
    </source>
</reference>
<name>A0AAN9I2N1_CLITE</name>
<proteinExistence type="predicted"/>